<protein>
    <recommendedName>
        <fullName evidence="2">DUF559 domain-containing protein</fullName>
    </recommendedName>
</protein>
<gene>
    <name evidence="3" type="ORF">B7R22_07675</name>
</gene>
<comment type="caution">
    <text evidence="3">The sequence shown here is derived from an EMBL/GenBank/DDBJ whole genome shotgun (WGS) entry which is preliminary data.</text>
</comment>
<evidence type="ECO:0000313" key="4">
    <source>
        <dbReference type="Proteomes" id="UP000256541"/>
    </source>
</evidence>
<dbReference type="EMBL" id="NBXB01000024">
    <property type="protein sequence ID" value="RFA15003.1"/>
    <property type="molecule type" value="Genomic_DNA"/>
</dbReference>
<dbReference type="SUPFAM" id="SSF52980">
    <property type="entry name" value="Restriction endonuclease-like"/>
    <property type="match status" value="1"/>
</dbReference>
<proteinExistence type="predicted"/>
<organism evidence="3 4">
    <name type="scientific">Subtercola boreus</name>
    <dbReference type="NCBI Taxonomy" id="120213"/>
    <lineage>
        <taxon>Bacteria</taxon>
        <taxon>Bacillati</taxon>
        <taxon>Actinomycetota</taxon>
        <taxon>Actinomycetes</taxon>
        <taxon>Micrococcales</taxon>
        <taxon>Microbacteriaceae</taxon>
        <taxon>Subtercola</taxon>
    </lineage>
</organism>
<dbReference type="AlphaFoldDB" id="A0A3E0W0F3"/>
<dbReference type="Proteomes" id="UP000256541">
    <property type="component" value="Unassembled WGS sequence"/>
</dbReference>
<reference evidence="3 4" key="1">
    <citation type="submission" date="2017-04" db="EMBL/GenBank/DDBJ databases">
        <title>Comparative genome analysis of Subtercola boreus.</title>
        <authorList>
            <person name="Cho Y.-J."/>
            <person name="Cho A."/>
            <person name="Kim O.-S."/>
            <person name="Lee J.-I."/>
        </authorList>
    </citation>
    <scope>NUCLEOTIDE SEQUENCE [LARGE SCALE GENOMIC DNA]</scope>
    <source>
        <strain evidence="3 4">P27479</strain>
    </source>
</reference>
<dbReference type="InterPro" id="IPR007569">
    <property type="entry name" value="DUF559"/>
</dbReference>
<name>A0A3E0W0F3_9MICO</name>
<evidence type="ECO:0000259" key="2">
    <source>
        <dbReference type="Pfam" id="PF04480"/>
    </source>
</evidence>
<dbReference type="OrthoDB" id="3173471at2"/>
<accession>A0A3E0W0F3</accession>
<dbReference type="InterPro" id="IPR011335">
    <property type="entry name" value="Restrct_endonuc-II-like"/>
</dbReference>
<feature type="domain" description="DUF559" evidence="2">
    <location>
        <begin position="268"/>
        <end position="332"/>
    </location>
</feature>
<feature type="region of interest" description="Disordered" evidence="1">
    <location>
        <begin position="326"/>
        <end position="354"/>
    </location>
</feature>
<evidence type="ECO:0000313" key="3">
    <source>
        <dbReference type="EMBL" id="RFA15003.1"/>
    </source>
</evidence>
<dbReference type="Gene3D" id="3.40.960.10">
    <property type="entry name" value="VSR Endonuclease"/>
    <property type="match status" value="1"/>
</dbReference>
<dbReference type="Pfam" id="PF04480">
    <property type="entry name" value="DUF559"/>
    <property type="match status" value="1"/>
</dbReference>
<evidence type="ECO:0000256" key="1">
    <source>
        <dbReference type="SAM" id="MobiDB-lite"/>
    </source>
</evidence>
<dbReference type="RefSeq" id="WP_116411200.1">
    <property type="nucleotide sequence ID" value="NZ_NBXB01000024.1"/>
</dbReference>
<sequence length="354" mass="39663">MRRTDPSPERQDEHPFTVASALAAGVSTARLRRRDLEAPFRGVRRPGAAPTTAPRNPASERPPPSDRAADRDRREQARQRKLLSDARSFGVLLRSGEVFCGVTAALLWNAPLPEAFRCEDLHVGVRRPARSRRTSGTVGHTLAQNADISQRRFGLPVTDAASTWLSLAVLLPLNELVAVGDYFVHRPVFPERYGTPRPFVTLDELSARVQSYRGRGSVRARTAAVLLVTRAESRPESLLRFLLGEAGLPVPEVNGPVDDADGRIGRFDLVYRDREVIVEYDGDQHRTNDAQYELDMSRVERATLAGWQVIRVRKRGLFRDSAETTRRVSEALRRAHPRPRRSLERTQDATSTAR</sequence>
<feature type="region of interest" description="Disordered" evidence="1">
    <location>
        <begin position="33"/>
        <end position="79"/>
    </location>
</feature>
<feature type="compositionally biased region" description="Basic and acidic residues" evidence="1">
    <location>
        <begin position="63"/>
        <end position="79"/>
    </location>
</feature>